<evidence type="ECO:0000313" key="2">
    <source>
        <dbReference type="Proteomes" id="UP000586827"/>
    </source>
</evidence>
<comment type="caution">
    <text evidence="1">The sequence shown here is derived from an EMBL/GenBank/DDBJ whole genome shotgun (WGS) entry which is preliminary data.</text>
</comment>
<dbReference type="InterPro" id="IPR021804">
    <property type="entry name" value="DUF3375"/>
</dbReference>
<gene>
    <name evidence="1" type="ORF">HLB23_40255</name>
</gene>
<proteinExistence type="predicted"/>
<dbReference type="EMBL" id="JABELX010000034">
    <property type="protein sequence ID" value="NNH76015.1"/>
    <property type="molecule type" value="Genomic_DNA"/>
</dbReference>
<dbReference type="Proteomes" id="UP000586827">
    <property type="component" value="Unassembled WGS sequence"/>
</dbReference>
<dbReference type="Pfam" id="PF11855">
    <property type="entry name" value="DUF3375"/>
    <property type="match status" value="1"/>
</dbReference>
<dbReference type="RefSeq" id="WP_067529252.1">
    <property type="nucleotide sequence ID" value="NZ_JABELX010000034.1"/>
</dbReference>
<evidence type="ECO:0000313" key="1">
    <source>
        <dbReference type="EMBL" id="NNH76015.1"/>
    </source>
</evidence>
<reference evidence="1 2" key="1">
    <citation type="submission" date="2020-05" db="EMBL/GenBank/DDBJ databases">
        <title>MicrobeNet Type strains.</title>
        <authorList>
            <person name="Nicholson A.C."/>
        </authorList>
    </citation>
    <scope>NUCLEOTIDE SEQUENCE [LARGE SCALE GENOMIC DNA]</scope>
    <source>
        <strain evidence="1 2">JCM 3224</strain>
    </source>
</reference>
<sequence>MADITAEQIFHEFRSSASADVSLSLLRSRDALLDLALMAAHLGDGQIVDGQTLTAAMDADLPVLLRSYLPGGRGDEQELSLDADAVLTRWRKKSWVHRSADPRDPRVERYQLTSGAHAAVRQIRNLRRRTSIATESALAIVMSELHHIATEANPDRAARRRAIDERIAALVAQRDALDSGEVLKVDHTELVDKVATLAELIDRIPADVASYGERMHANTAALLRQSLSDDATEFAESLQRMFDGHDVIAESPEGQAFRAFATLIATPSQRAQLERDITEIIDRVESLPGHLERSLIGFIDAVWQRVREVEEIRGVAFRRMSNFVRGGDLTHYRSMRTRISEAQAAAAVAFQHTHGSRDIGFVVPMSGVDTTSVGRLRLDQGTATVPAAVENTSAEFAIDPTAMVGRESIDWTALRDAVHTTMEAHSGFATLSEVLERLPAARTGDIIGLWSLAARYGEVDDEATSPVWAATARGYREIAVPYAIFGERIPAPVTPQRAPRGLDRQLSLAEELGDE</sequence>
<dbReference type="AlphaFoldDB" id="A0A849CGI8"/>
<name>A0A849CGI8_9NOCA</name>
<protein>
    <submittedName>
        <fullName evidence="1">DUF3375 family protein</fullName>
    </submittedName>
</protein>
<organism evidence="1 2">
    <name type="scientific">Nocardia uniformis</name>
    <dbReference type="NCBI Taxonomy" id="53432"/>
    <lineage>
        <taxon>Bacteria</taxon>
        <taxon>Bacillati</taxon>
        <taxon>Actinomycetota</taxon>
        <taxon>Actinomycetes</taxon>
        <taxon>Mycobacteriales</taxon>
        <taxon>Nocardiaceae</taxon>
        <taxon>Nocardia</taxon>
    </lineage>
</organism>
<accession>A0A849CGI8</accession>
<keyword evidence="2" id="KW-1185">Reference proteome</keyword>